<feature type="region of interest" description="Disordered" evidence="1">
    <location>
        <begin position="810"/>
        <end position="832"/>
    </location>
</feature>
<evidence type="ECO:0000313" key="3">
    <source>
        <dbReference type="Proteomes" id="UP000037251"/>
    </source>
</evidence>
<dbReference type="eggNOG" id="COG0222">
    <property type="taxonomic scope" value="Bacteria"/>
</dbReference>
<proteinExistence type="predicted"/>
<evidence type="ECO:0000256" key="1">
    <source>
        <dbReference type="SAM" id="MobiDB-lite"/>
    </source>
</evidence>
<gene>
    <name evidence="2" type="ORF">ADK37_06340</name>
</gene>
<dbReference type="AlphaFoldDB" id="A0A0L8LU42"/>
<name>A0A0L8LU42_9ACTN</name>
<feature type="compositionally biased region" description="Pro residues" evidence="1">
    <location>
        <begin position="812"/>
        <end position="828"/>
    </location>
</feature>
<dbReference type="EMBL" id="LGUS01000036">
    <property type="protein sequence ID" value="KOG41712.1"/>
    <property type="molecule type" value="Genomic_DNA"/>
</dbReference>
<evidence type="ECO:0000313" key="2">
    <source>
        <dbReference type="EMBL" id="KOG41712.1"/>
    </source>
</evidence>
<keyword evidence="3" id="KW-1185">Reference proteome</keyword>
<feature type="compositionally biased region" description="Acidic residues" evidence="1">
    <location>
        <begin position="336"/>
        <end position="348"/>
    </location>
</feature>
<feature type="region of interest" description="Disordered" evidence="1">
    <location>
        <begin position="329"/>
        <end position="359"/>
    </location>
</feature>
<protein>
    <submittedName>
        <fullName evidence="2">Uncharacterized protein</fullName>
    </submittedName>
</protein>
<reference evidence="3" key="1">
    <citation type="submission" date="2015-07" db="EMBL/GenBank/DDBJ databases">
        <authorList>
            <person name="Ju K.-S."/>
            <person name="Doroghazi J.R."/>
            <person name="Metcalf W.W."/>
        </authorList>
    </citation>
    <scope>NUCLEOTIDE SEQUENCE [LARGE SCALE GENOMIC DNA]</scope>
    <source>
        <strain evidence="3">NRRL 2290</strain>
    </source>
</reference>
<accession>A0A0L8LU42</accession>
<dbReference type="OrthoDB" id="9816502at2"/>
<dbReference type="STRING" id="67356.AQJ84_22055"/>
<sequence>MSTRWFFSSARVGAAASVTGQELATSVRFVRDIGGGREEPPPVKGPTLSLVGPGDVFGFDRTMVLREEPPPGTPDAAENVMAGVELAHADLPWLLSPGTAVAGGGPTPQPWVVLVVLAEDEAAPPRDAHPLPVLTAPVAALPPLAERWAWAHVEARLPADVTDGESARRLVEQKVRHHAADVVGRLLCPRRLAPDRGWIAAVVPATAAGRDAGLRATPVGAATADAWPVAGRDTVDLPVYHWWTFRTGKAGTFEELARRLRFTPAAAAGLGTRTIDVGRPWPAEEPLAPATVAMDGALRAPGTAAPETWTDPTAQDRFRALLGERLDAPARRREEIVEEPADGQEEGDGQGAEPVGTPDTVAVAPPLYGSHHTGRQTVPAEPDSWMSTLNLEVRRRVAAALGTRYVQLEQEFLMARAWEQVGEIRQANRMLAAGELAAVAAERAQHKHLDPLGVADLVTVMAPVSGRVHVAAPQQDAEAPGVTLAGLLASADKVPTGAADTSFVRLTRTGGALARRVGRVTEPDAPVPEPVLVQGLMDMGMNLSGDADNPGLPVDLRRRIDPMRLQVLRMTDRIPADFWARRDEDDRPLRPIMAHPRFTVPIAEELLARWPEWALPGISALPPDSVTLLETNPEFIAATLVGLNHEFNRELLWREFPTDQRGTPFARFWPGDDADVEEIALWSPDAPLGSHLRTGGAGNLVLLVRGELLRRFPGTALLAVRGVGGELPPAFDGVTATPLALDESTVLYLFAGLDAARARAEDWFFVFREPMRGTQFGFDSGTQPAQMKSWADLTWEGVRVAVGASVLLGHVPPQPTPPADEPPPPDPPVWGRDAADMARIAFQQPFQLAFRATALLGG</sequence>
<dbReference type="RefSeq" id="WP_053190439.1">
    <property type="nucleotide sequence ID" value="NZ_KQ948993.1"/>
</dbReference>
<dbReference type="PATRIC" id="fig|67356.5.peg.1396"/>
<comment type="caution">
    <text evidence="2">The sequence shown here is derived from an EMBL/GenBank/DDBJ whole genome shotgun (WGS) entry which is preliminary data.</text>
</comment>
<organism evidence="2 3">
    <name type="scientific">Streptomyces resistomycificus</name>
    <dbReference type="NCBI Taxonomy" id="67356"/>
    <lineage>
        <taxon>Bacteria</taxon>
        <taxon>Bacillati</taxon>
        <taxon>Actinomycetota</taxon>
        <taxon>Actinomycetes</taxon>
        <taxon>Kitasatosporales</taxon>
        <taxon>Streptomycetaceae</taxon>
        <taxon>Streptomyces</taxon>
        <taxon>Streptomyces aurantiacus group</taxon>
    </lineage>
</organism>
<dbReference type="Proteomes" id="UP000037251">
    <property type="component" value="Unassembled WGS sequence"/>
</dbReference>